<dbReference type="EMBL" id="KE524999">
    <property type="protein sequence ID" value="KFB39835.1"/>
    <property type="molecule type" value="Genomic_DNA"/>
</dbReference>
<feature type="region of interest" description="Disordered" evidence="1">
    <location>
        <begin position="1"/>
        <end position="28"/>
    </location>
</feature>
<evidence type="ECO:0000313" key="3">
    <source>
        <dbReference type="EnsemblMetazoa" id="ASIC007206-PA"/>
    </source>
</evidence>
<dbReference type="EMBL" id="ATLV01015001">
    <property type="status" value="NOT_ANNOTATED_CDS"/>
    <property type="molecule type" value="Genomic_DNA"/>
</dbReference>
<dbReference type="Proteomes" id="UP000030765">
    <property type="component" value="Unassembled WGS sequence"/>
</dbReference>
<organism evidence="2">
    <name type="scientific">Anopheles sinensis</name>
    <name type="common">Mosquito</name>
    <dbReference type="NCBI Taxonomy" id="74873"/>
    <lineage>
        <taxon>Eukaryota</taxon>
        <taxon>Metazoa</taxon>
        <taxon>Ecdysozoa</taxon>
        <taxon>Arthropoda</taxon>
        <taxon>Hexapoda</taxon>
        <taxon>Insecta</taxon>
        <taxon>Pterygota</taxon>
        <taxon>Neoptera</taxon>
        <taxon>Endopterygota</taxon>
        <taxon>Diptera</taxon>
        <taxon>Nematocera</taxon>
        <taxon>Culicoidea</taxon>
        <taxon>Culicidae</taxon>
        <taxon>Anophelinae</taxon>
        <taxon>Anopheles</taxon>
    </lineage>
</organism>
<gene>
    <name evidence="2" type="ORF">ZHAS_00007206</name>
</gene>
<reference evidence="2 4" key="1">
    <citation type="journal article" date="2014" name="BMC Genomics">
        <title>Genome sequence of Anopheles sinensis provides insight into genetics basis of mosquito competence for malaria parasites.</title>
        <authorList>
            <person name="Zhou D."/>
            <person name="Zhang D."/>
            <person name="Ding G."/>
            <person name="Shi L."/>
            <person name="Hou Q."/>
            <person name="Ye Y."/>
            <person name="Xu Y."/>
            <person name="Zhou H."/>
            <person name="Xiong C."/>
            <person name="Li S."/>
            <person name="Yu J."/>
            <person name="Hong S."/>
            <person name="Yu X."/>
            <person name="Zou P."/>
            <person name="Chen C."/>
            <person name="Chang X."/>
            <person name="Wang W."/>
            <person name="Lv Y."/>
            <person name="Sun Y."/>
            <person name="Ma L."/>
            <person name="Shen B."/>
            <person name="Zhu C."/>
        </authorList>
    </citation>
    <scope>NUCLEOTIDE SEQUENCE [LARGE SCALE GENOMIC DNA]</scope>
</reference>
<dbReference type="AlphaFoldDB" id="A0A084VPE1"/>
<evidence type="ECO:0000313" key="2">
    <source>
        <dbReference type="EMBL" id="KFB39835.1"/>
    </source>
</evidence>
<dbReference type="GO" id="GO:0016740">
    <property type="term" value="F:transferase activity"/>
    <property type="evidence" value="ECO:0007669"/>
    <property type="project" value="UniProtKB-KW"/>
</dbReference>
<proteinExistence type="predicted"/>
<evidence type="ECO:0000313" key="4">
    <source>
        <dbReference type="Proteomes" id="UP000030765"/>
    </source>
</evidence>
<dbReference type="VEuPathDB" id="VectorBase:ASIC007206"/>
<sequence length="91" mass="9820">MGWKSRESRGGCVSKTTANASGARRRELLVSSNNNNQHIVRKIRAATRPEATFDLDAASEGESGKWGVATCKTLSGGVVLLLLDSREVELF</sequence>
<keyword evidence="2" id="KW-0808">Transferase</keyword>
<name>A0A084VPE1_ANOSI</name>
<evidence type="ECO:0000256" key="1">
    <source>
        <dbReference type="SAM" id="MobiDB-lite"/>
    </source>
</evidence>
<keyword evidence="4" id="KW-1185">Reference proteome</keyword>
<dbReference type="EnsemblMetazoa" id="ASIC007206-RA">
    <property type="protein sequence ID" value="ASIC007206-PA"/>
    <property type="gene ID" value="ASIC007206"/>
</dbReference>
<reference evidence="3" key="2">
    <citation type="submission" date="2020-05" db="UniProtKB">
        <authorList>
            <consortium name="EnsemblMetazoa"/>
        </authorList>
    </citation>
    <scope>IDENTIFICATION</scope>
</reference>
<accession>A0A084VPE1</accession>
<protein>
    <submittedName>
        <fullName evidence="2 3">Dimethyladenosine transferase (RRNA methylation)</fullName>
    </submittedName>
</protein>